<reference evidence="1 2" key="1">
    <citation type="submission" date="2021-03" db="EMBL/GenBank/DDBJ databases">
        <title>Antimicrobial resistance genes in bacteria isolated from Japanese honey, and their potential for conferring macrolide and lincosamide resistance in the American foulbrood pathogen Paenibacillus larvae.</title>
        <authorList>
            <person name="Okamoto M."/>
            <person name="Kumagai M."/>
            <person name="Kanamori H."/>
            <person name="Takamatsu D."/>
        </authorList>
    </citation>
    <scope>NUCLEOTIDE SEQUENCE [LARGE SCALE GENOMIC DNA]</scope>
    <source>
        <strain evidence="1 2">J41TS12</strain>
    </source>
</reference>
<dbReference type="EMBL" id="BORR01000015">
    <property type="protein sequence ID" value="GIO38855.1"/>
    <property type="molecule type" value="Genomic_DNA"/>
</dbReference>
<protein>
    <submittedName>
        <fullName evidence="1">Uncharacterized protein</fullName>
    </submittedName>
</protein>
<sequence>MDIRQYLDFHRFAIEKQFEIILEYQKRLEASVRAAGFAEARANDRSLEYMAADLDPDEIFTQRDVWLRFEWLHRAQQESKASQNRLQEIEQHLSGINQLCGLILQSAKQGVSAVNGSTGWGMGRVVGSTELLGNVILQARNQASHYEEGSPKQRVKDCFAHLHADFGIPDDLTKNLARYVVFDVLGWHSYNAYEADMLGNF</sequence>
<comment type="caution">
    <text evidence="1">The sequence shown here is derived from an EMBL/GenBank/DDBJ whole genome shotgun (WGS) entry which is preliminary data.</text>
</comment>
<dbReference type="AlphaFoldDB" id="A0A919XYV7"/>
<dbReference type="Proteomes" id="UP000681162">
    <property type="component" value="Unassembled WGS sequence"/>
</dbReference>
<keyword evidence="2" id="KW-1185">Reference proteome</keyword>
<dbReference type="RefSeq" id="WP_212941400.1">
    <property type="nucleotide sequence ID" value="NZ_BORR01000015.1"/>
</dbReference>
<gene>
    <name evidence="1" type="ORF">J41TS12_37160</name>
</gene>
<name>A0A919XYV7_9BACL</name>
<proteinExistence type="predicted"/>
<organism evidence="1 2">
    <name type="scientific">Paenibacillus antibioticophila</name>
    <dbReference type="NCBI Taxonomy" id="1274374"/>
    <lineage>
        <taxon>Bacteria</taxon>
        <taxon>Bacillati</taxon>
        <taxon>Bacillota</taxon>
        <taxon>Bacilli</taxon>
        <taxon>Bacillales</taxon>
        <taxon>Paenibacillaceae</taxon>
        <taxon>Paenibacillus</taxon>
    </lineage>
</organism>
<evidence type="ECO:0000313" key="2">
    <source>
        <dbReference type="Proteomes" id="UP000681162"/>
    </source>
</evidence>
<evidence type="ECO:0000313" key="1">
    <source>
        <dbReference type="EMBL" id="GIO38855.1"/>
    </source>
</evidence>
<accession>A0A919XYV7</accession>